<evidence type="ECO:0000259" key="4">
    <source>
        <dbReference type="Pfam" id="PF13091"/>
    </source>
</evidence>
<dbReference type="CDD" id="cd09128">
    <property type="entry name" value="PLDc_unchar1_2"/>
    <property type="match status" value="1"/>
</dbReference>
<proteinExistence type="predicted"/>
<dbReference type="GO" id="GO:0016042">
    <property type="term" value="P:lipid catabolic process"/>
    <property type="evidence" value="ECO:0007669"/>
    <property type="project" value="UniProtKB-KW"/>
</dbReference>
<dbReference type="GO" id="GO:0016891">
    <property type="term" value="F:RNA endonuclease activity producing 5'-phosphomonoesters, hydrolytic mechanism"/>
    <property type="evidence" value="ECO:0007669"/>
    <property type="project" value="TreeGrafter"/>
</dbReference>
<evidence type="ECO:0000313" key="5">
    <source>
        <dbReference type="EMBL" id="CBI04504.1"/>
    </source>
</evidence>
<reference evidence="5" key="1">
    <citation type="submission" date="2009-10" db="EMBL/GenBank/DDBJ databases">
        <title>Diversity of trophic interactions inside an arsenic-rich microbial ecosystem.</title>
        <authorList>
            <person name="Bertin P.N."/>
            <person name="Heinrich-Salmeron A."/>
            <person name="Pelletier E."/>
            <person name="Goulhen-Chollet F."/>
            <person name="Arsene-Ploetze F."/>
            <person name="Gallien S."/>
            <person name="Calteau A."/>
            <person name="Vallenet D."/>
            <person name="Casiot C."/>
            <person name="Chane-Woon-Ming B."/>
            <person name="Giloteaux L."/>
            <person name="Barakat M."/>
            <person name="Bonnefoy V."/>
            <person name="Bruneel O."/>
            <person name="Chandler M."/>
            <person name="Cleiss J."/>
            <person name="Duran R."/>
            <person name="Elbaz-Poulichet F."/>
            <person name="Fonknechten N."/>
            <person name="Lauga B."/>
            <person name="Mornico D."/>
            <person name="Ortet P."/>
            <person name="Schaeffer C."/>
            <person name="Siguier P."/>
            <person name="Alexander Thil Smith A."/>
            <person name="Van Dorsselaer A."/>
            <person name="Weissenbach J."/>
            <person name="Medigue C."/>
            <person name="Le Paslier D."/>
        </authorList>
    </citation>
    <scope>NUCLEOTIDE SEQUENCE</scope>
</reference>
<dbReference type="InterPro" id="IPR051406">
    <property type="entry name" value="PLD_domain"/>
</dbReference>
<name>E6QBC8_9ZZZZ</name>
<feature type="domain" description="Phospholipase D-like" evidence="4">
    <location>
        <begin position="14"/>
        <end position="148"/>
    </location>
</feature>
<protein>
    <recommendedName>
        <fullName evidence="4">Phospholipase D-like domain-containing protein</fullName>
    </recommendedName>
</protein>
<feature type="domain" description="Phospholipase D-like" evidence="4">
    <location>
        <begin position="201"/>
        <end position="296"/>
    </location>
</feature>
<organism evidence="5">
    <name type="scientific">mine drainage metagenome</name>
    <dbReference type="NCBI Taxonomy" id="410659"/>
    <lineage>
        <taxon>unclassified sequences</taxon>
        <taxon>metagenomes</taxon>
        <taxon>ecological metagenomes</taxon>
    </lineage>
</organism>
<keyword evidence="1" id="KW-0378">Hydrolase</keyword>
<evidence type="ECO:0000256" key="1">
    <source>
        <dbReference type="ARBA" id="ARBA00022801"/>
    </source>
</evidence>
<comment type="caution">
    <text evidence="5">The sequence shown here is derived from an EMBL/GenBank/DDBJ whole genome shotgun (WGS) entry which is preliminary data.</text>
</comment>
<dbReference type="AlphaFoldDB" id="E6QBC8"/>
<dbReference type="EMBL" id="CABP01000068">
    <property type="protein sequence ID" value="CBI04504.1"/>
    <property type="molecule type" value="Genomic_DNA"/>
</dbReference>
<dbReference type="Gene3D" id="3.30.870.10">
    <property type="entry name" value="Endonuclease Chain A"/>
    <property type="match status" value="2"/>
</dbReference>
<evidence type="ECO:0000256" key="3">
    <source>
        <dbReference type="ARBA" id="ARBA00023098"/>
    </source>
</evidence>
<keyword evidence="3" id="KW-0443">Lipid metabolism</keyword>
<dbReference type="PANTHER" id="PTHR43856:SF1">
    <property type="entry name" value="MITOCHONDRIAL CARDIOLIPIN HYDROLASE"/>
    <property type="match status" value="1"/>
</dbReference>
<gene>
    <name evidence="5" type="ORF">CARN5_2070</name>
</gene>
<evidence type="ECO:0000256" key="2">
    <source>
        <dbReference type="ARBA" id="ARBA00022963"/>
    </source>
</evidence>
<sequence length="300" mass="32778">MSLYIEPQAGPAPIIQVIQSARREISAGVYYLTDRPILAALKAAHARGVDVRVIINGKPYGIRPWMVRKEETAIKATGATLHLAPYRFTSHGGHYAFQHSKYLCSGHECEIGTANFDWSAFHKNREYLYVTRNAQVVQAANAVFDADWTAAQGGNQRAPAYAHQVLVLSPGTSAAQIISVIDQPGPVDIESEELGPYAPTLDAIAAKGALARVILPASINAEGRRDVTFLRAHGVQVRLMPKSPVYMHAKMIVGGSEAFVGSENFSQTSLEVNREMGLLLGGRDIEDLQAQFDRDWNRAN</sequence>
<dbReference type="PANTHER" id="PTHR43856">
    <property type="entry name" value="CARDIOLIPIN HYDROLASE"/>
    <property type="match status" value="1"/>
</dbReference>
<keyword evidence="2" id="KW-0442">Lipid degradation</keyword>
<dbReference type="InterPro" id="IPR025202">
    <property type="entry name" value="PLD-like_dom"/>
</dbReference>
<dbReference type="SUPFAM" id="SSF56024">
    <property type="entry name" value="Phospholipase D/nuclease"/>
    <property type="match status" value="2"/>
</dbReference>
<dbReference type="Pfam" id="PF13091">
    <property type="entry name" value="PLDc_2"/>
    <property type="match status" value="2"/>
</dbReference>
<accession>E6QBC8</accession>